<evidence type="ECO:0000313" key="11">
    <source>
        <dbReference type="Proteomes" id="UP000014500"/>
    </source>
</evidence>
<feature type="domain" description="C2H2-type" evidence="9">
    <location>
        <begin position="271"/>
        <end position="300"/>
    </location>
</feature>
<dbReference type="PANTHER" id="PTHR46179">
    <property type="entry name" value="ZINC FINGER PROTEIN"/>
    <property type="match status" value="1"/>
</dbReference>
<evidence type="ECO:0000256" key="3">
    <source>
        <dbReference type="ARBA" id="ARBA00022771"/>
    </source>
</evidence>
<protein>
    <recommendedName>
        <fullName evidence="9">C2H2-type domain-containing protein</fullName>
    </recommendedName>
</protein>
<dbReference type="SMART" id="SM00355">
    <property type="entry name" value="ZnF_C2H2"/>
    <property type="match status" value="10"/>
</dbReference>
<dbReference type="STRING" id="126957.T1JGY0"/>
<dbReference type="FunFam" id="3.30.160.60:FF:000007">
    <property type="entry name" value="Basic krueppel-like factor 3"/>
    <property type="match status" value="1"/>
</dbReference>
<feature type="domain" description="C2H2-type" evidence="9">
    <location>
        <begin position="511"/>
        <end position="538"/>
    </location>
</feature>
<dbReference type="EMBL" id="JH432213">
    <property type="status" value="NOT_ANNOTATED_CDS"/>
    <property type="molecule type" value="Genomic_DNA"/>
</dbReference>
<feature type="domain" description="C2H2-type" evidence="9">
    <location>
        <begin position="301"/>
        <end position="330"/>
    </location>
</feature>
<feature type="domain" description="C2H2-type" evidence="9">
    <location>
        <begin position="392"/>
        <end position="416"/>
    </location>
</feature>
<dbReference type="FunFam" id="3.30.160.60:FF:000072">
    <property type="entry name" value="zinc finger protein 143 isoform X1"/>
    <property type="match status" value="1"/>
</dbReference>
<evidence type="ECO:0000256" key="8">
    <source>
        <dbReference type="SAM" id="MobiDB-lite"/>
    </source>
</evidence>
<reference evidence="11" key="1">
    <citation type="submission" date="2011-05" db="EMBL/GenBank/DDBJ databases">
        <authorList>
            <person name="Richards S.R."/>
            <person name="Qu J."/>
            <person name="Jiang H."/>
            <person name="Jhangiani S.N."/>
            <person name="Agravi P."/>
            <person name="Goodspeed R."/>
            <person name="Gross S."/>
            <person name="Mandapat C."/>
            <person name="Jackson L."/>
            <person name="Mathew T."/>
            <person name="Pu L."/>
            <person name="Thornton R."/>
            <person name="Saada N."/>
            <person name="Wilczek-Boney K.B."/>
            <person name="Lee S."/>
            <person name="Kovar C."/>
            <person name="Wu Y."/>
            <person name="Scherer S.E."/>
            <person name="Worley K.C."/>
            <person name="Muzny D.M."/>
            <person name="Gibbs R."/>
        </authorList>
    </citation>
    <scope>NUCLEOTIDE SEQUENCE</scope>
    <source>
        <strain evidence="11">Brora</strain>
    </source>
</reference>
<dbReference type="PROSITE" id="PS00028">
    <property type="entry name" value="ZINC_FINGER_C2H2_1"/>
    <property type="match status" value="10"/>
</dbReference>
<feature type="domain" description="C2H2-type" evidence="9">
    <location>
        <begin position="361"/>
        <end position="390"/>
    </location>
</feature>
<proteinExistence type="predicted"/>
<dbReference type="InterPro" id="IPR013087">
    <property type="entry name" value="Znf_C2H2_type"/>
</dbReference>
<keyword evidence="2" id="KW-0677">Repeat</keyword>
<dbReference type="PANTHER" id="PTHR46179:SF26">
    <property type="entry name" value="ZINC FINGER PROTEIN 423 HOMOLOG"/>
    <property type="match status" value="1"/>
</dbReference>
<sequence>MALHGRQTRCQNGGAHQPRQIHSHTFVSQPTDTDHLSPRTKRTRCGLQRENYQDGDLPDEHESRLLVDGDAITEVQKMDEWLKKNRNDDLLCGIDLDDAEMSNFVATKAHSLVLDLEMEENTQDGQLNVLEFREPDKNNTLMTPQELESMPERGLEFEESVGPKELTQKVVEEMKTDDVFEELSDEVEKKTMTTISVTKFIITSANGTTIQPITLDNLVLSPQNAISLLNNDANGGKFVSLNLIQNEESGQDQFSALQEVDLSGQAKGKRWKCAKEGCDRVYAKKGKLKVHMMSHCGDRPFKCDIDGCDWAFATSYKMRRHRETHEGKKEYECPKDDCPKRFTTIYNLNTHKKLHLRPNTIRCPVANCGKMFPVRRLMEQHMKDHGDNPAPYKCPVQGCGKEYYSPNSMSTHMRVHQKIDLTCSYEGCGKKFDKACRLKQHLRQHTGERPYVCPAEDCNWTFVNASKLTRHMRKHTGDRRHVCPEEGCGKSFMRSEHLQGHMVVHSKSKPFHCEICKTRFSAKSSLYVHLKKHKEDVEKVIYPCPIDMCNKRYTCKSSLRLHMFKFHPLVLAENHLDCITLFANEEIQGITMRDIAASGSTGVAVSGGRLTGEIAHRVGSKPEFLLVSDVSATPNFITSATFQQGDILSQVSEGGGIITQYVTDDDEDRGFANTMVLKSDLHVANEAASAELELAAPRLLQENRSGSARTDFCSNHVNRNKRRQVDADDQLIIPSTVALTDSDVVLTTAIAFGHPSMNAQFVQSNLLQDDSLNVDTFHDDNLLVPITANSLLSESTNVDFKDLE</sequence>
<evidence type="ECO:0000256" key="2">
    <source>
        <dbReference type="ARBA" id="ARBA00022737"/>
    </source>
</evidence>
<feature type="domain" description="C2H2-type" evidence="9">
    <location>
        <begin position="331"/>
        <end position="360"/>
    </location>
</feature>
<dbReference type="eggNOG" id="KOG1721">
    <property type="taxonomic scope" value="Eukaryota"/>
</dbReference>
<reference evidence="10" key="2">
    <citation type="submission" date="2015-02" db="UniProtKB">
        <authorList>
            <consortium name="EnsemblMetazoa"/>
        </authorList>
    </citation>
    <scope>IDENTIFICATION</scope>
</reference>
<evidence type="ECO:0000256" key="6">
    <source>
        <dbReference type="ARBA" id="ARBA00023163"/>
    </source>
</evidence>
<dbReference type="EnsemblMetazoa" id="SMAR013107-RA">
    <property type="protein sequence ID" value="SMAR013107-PA"/>
    <property type="gene ID" value="SMAR013107"/>
</dbReference>
<dbReference type="Pfam" id="PF00096">
    <property type="entry name" value="zf-C2H2"/>
    <property type="match status" value="5"/>
</dbReference>
<evidence type="ECO:0000256" key="5">
    <source>
        <dbReference type="ARBA" id="ARBA00023015"/>
    </source>
</evidence>
<name>T1JGY0_STRMM</name>
<evidence type="ECO:0000256" key="4">
    <source>
        <dbReference type="ARBA" id="ARBA00022833"/>
    </source>
</evidence>
<dbReference type="GO" id="GO:0003712">
    <property type="term" value="F:transcription coregulator activity"/>
    <property type="evidence" value="ECO:0007669"/>
    <property type="project" value="TreeGrafter"/>
</dbReference>
<dbReference type="InterPro" id="IPR051061">
    <property type="entry name" value="Zinc_finger_trans_reg"/>
</dbReference>
<keyword evidence="11" id="KW-1185">Reference proteome</keyword>
<keyword evidence="4" id="KW-0862">Zinc</keyword>
<dbReference type="PhylomeDB" id="T1JGY0"/>
<accession>T1JGY0</accession>
<feature type="region of interest" description="Disordered" evidence="8">
    <location>
        <begin position="1"/>
        <end position="42"/>
    </location>
</feature>
<evidence type="ECO:0000313" key="10">
    <source>
        <dbReference type="EnsemblMetazoa" id="SMAR013107-PA"/>
    </source>
</evidence>
<evidence type="ECO:0000259" key="9">
    <source>
        <dbReference type="PROSITE" id="PS50157"/>
    </source>
</evidence>
<dbReference type="Gene3D" id="3.30.160.60">
    <property type="entry name" value="Classic Zinc Finger"/>
    <property type="match status" value="9"/>
</dbReference>
<dbReference type="InterPro" id="IPR036236">
    <property type="entry name" value="Znf_C2H2_sf"/>
</dbReference>
<dbReference type="Proteomes" id="UP000014500">
    <property type="component" value="Unassembled WGS sequence"/>
</dbReference>
<evidence type="ECO:0000256" key="1">
    <source>
        <dbReference type="ARBA" id="ARBA00022723"/>
    </source>
</evidence>
<evidence type="ECO:0000256" key="7">
    <source>
        <dbReference type="PROSITE-ProRule" id="PRU00042"/>
    </source>
</evidence>
<keyword evidence="1" id="KW-0479">Metal-binding</keyword>
<dbReference type="AlphaFoldDB" id="T1JGY0"/>
<organism evidence="10 11">
    <name type="scientific">Strigamia maritima</name>
    <name type="common">European centipede</name>
    <name type="synonym">Geophilus maritimus</name>
    <dbReference type="NCBI Taxonomy" id="126957"/>
    <lineage>
        <taxon>Eukaryota</taxon>
        <taxon>Metazoa</taxon>
        <taxon>Ecdysozoa</taxon>
        <taxon>Arthropoda</taxon>
        <taxon>Myriapoda</taxon>
        <taxon>Chilopoda</taxon>
        <taxon>Pleurostigmophora</taxon>
        <taxon>Geophilomorpha</taxon>
        <taxon>Linotaeniidae</taxon>
        <taxon>Strigamia</taxon>
    </lineage>
</organism>
<feature type="domain" description="C2H2-type" evidence="9">
    <location>
        <begin position="451"/>
        <end position="480"/>
    </location>
</feature>
<keyword evidence="6" id="KW-0804">Transcription</keyword>
<dbReference type="GO" id="GO:0008270">
    <property type="term" value="F:zinc ion binding"/>
    <property type="evidence" value="ECO:0007669"/>
    <property type="project" value="UniProtKB-KW"/>
</dbReference>
<dbReference type="SUPFAM" id="SSF57667">
    <property type="entry name" value="beta-beta-alpha zinc fingers"/>
    <property type="match status" value="6"/>
</dbReference>
<feature type="domain" description="C2H2-type" evidence="9">
    <location>
        <begin position="481"/>
        <end position="510"/>
    </location>
</feature>
<keyword evidence="5" id="KW-0805">Transcription regulation</keyword>
<keyword evidence="3 7" id="KW-0863">Zinc-finger</keyword>
<dbReference type="FunFam" id="3.30.160.60:FF:000032">
    <property type="entry name" value="Krueppel-like factor 4"/>
    <property type="match status" value="1"/>
</dbReference>
<dbReference type="OMA" id="RPCTEEC"/>
<dbReference type="GO" id="GO:0005634">
    <property type="term" value="C:nucleus"/>
    <property type="evidence" value="ECO:0007669"/>
    <property type="project" value="TreeGrafter"/>
</dbReference>
<dbReference type="PROSITE" id="PS50157">
    <property type="entry name" value="ZINC_FINGER_C2H2_2"/>
    <property type="match status" value="10"/>
</dbReference>
<dbReference type="HOGENOM" id="CLU_350340_0_0_1"/>
<dbReference type="GO" id="GO:0006357">
    <property type="term" value="P:regulation of transcription by RNA polymerase II"/>
    <property type="evidence" value="ECO:0007669"/>
    <property type="project" value="TreeGrafter"/>
</dbReference>
<feature type="domain" description="C2H2-type" evidence="9">
    <location>
        <begin position="542"/>
        <end position="567"/>
    </location>
</feature>
<feature type="domain" description="C2H2-type" evidence="9">
    <location>
        <begin position="421"/>
        <end position="450"/>
    </location>
</feature>